<dbReference type="SUPFAM" id="SSF48452">
    <property type="entry name" value="TPR-like"/>
    <property type="match status" value="1"/>
</dbReference>
<keyword evidence="3" id="KW-0238">DNA-binding</keyword>
<evidence type="ECO:0000256" key="3">
    <source>
        <dbReference type="ARBA" id="ARBA00023125"/>
    </source>
</evidence>
<dbReference type="GO" id="GO:0005524">
    <property type="term" value="F:ATP binding"/>
    <property type="evidence" value="ECO:0007669"/>
    <property type="project" value="UniProtKB-KW"/>
</dbReference>
<evidence type="ECO:0000313" key="5">
    <source>
        <dbReference type="EMBL" id="OIQ77329.1"/>
    </source>
</evidence>
<dbReference type="InterPro" id="IPR027417">
    <property type="entry name" value="P-loop_NTPase"/>
</dbReference>
<dbReference type="GO" id="GO:0003677">
    <property type="term" value="F:DNA binding"/>
    <property type="evidence" value="ECO:0007669"/>
    <property type="project" value="UniProtKB-KW"/>
</dbReference>
<dbReference type="Gene3D" id="1.10.10.10">
    <property type="entry name" value="Winged helix-like DNA-binding domain superfamily/Winged helix DNA-binding domain"/>
    <property type="match status" value="1"/>
</dbReference>
<dbReference type="InterPro" id="IPR011990">
    <property type="entry name" value="TPR-like_helical_dom_sf"/>
</dbReference>
<keyword evidence="2" id="KW-0067">ATP-binding</keyword>
<dbReference type="GO" id="GO:0004016">
    <property type="term" value="F:adenylate cyclase activity"/>
    <property type="evidence" value="ECO:0007669"/>
    <property type="project" value="TreeGrafter"/>
</dbReference>
<name>A0A1J5Q0U0_9ZZZZ</name>
<evidence type="ECO:0000256" key="1">
    <source>
        <dbReference type="ARBA" id="ARBA00022741"/>
    </source>
</evidence>
<dbReference type="SUPFAM" id="SSF46894">
    <property type="entry name" value="C-terminal effector domain of the bipartite response regulators"/>
    <property type="match status" value="1"/>
</dbReference>
<dbReference type="Pfam" id="PF13191">
    <property type="entry name" value="AAA_16"/>
    <property type="match status" value="1"/>
</dbReference>
<evidence type="ECO:0000256" key="2">
    <source>
        <dbReference type="ARBA" id="ARBA00022840"/>
    </source>
</evidence>
<feature type="domain" description="OmpR/PhoB-type" evidence="4">
    <location>
        <begin position="8"/>
        <end position="106"/>
    </location>
</feature>
<dbReference type="EMBL" id="MLJW01001642">
    <property type="protein sequence ID" value="OIQ77329.1"/>
    <property type="molecule type" value="Genomic_DNA"/>
</dbReference>
<dbReference type="PANTHER" id="PTHR16305:SF28">
    <property type="entry name" value="GUANYLATE CYCLASE DOMAIN-CONTAINING PROTEIN"/>
    <property type="match status" value="1"/>
</dbReference>
<reference evidence="5" key="1">
    <citation type="submission" date="2016-10" db="EMBL/GenBank/DDBJ databases">
        <title>Sequence of Gallionella enrichment culture.</title>
        <authorList>
            <person name="Poehlein A."/>
            <person name="Muehling M."/>
            <person name="Daniel R."/>
        </authorList>
    </citation>
    <scope>NUCLEOTIDE SEQUENCE</scope>
</reference>
<dbReference type="CDD" id="cd00383">
    <property type="entry name" value="trans_reg_C"/>
    <property type="match status" value="1"/>
</dbReference>
<dbReference type="PANTHER" id="PTHR16305">
    <property type="entry name" value="TESTICULAR SOLUBLE ADENYLYL CYCLASE"/>
    <property type="match status" value="1"/>
</dbReference>
<dbReference type="SUPFAM" id="SSF52540">
    <property type="entry name" value="P-loop containing nucleoside triphosphate hydrolases"/>
    <property type="match status" value="1"/>
</dbReference>
<protein>
    <submittedName>
        <fullName evidence="5">Transcriptional regulator HilA</fullName>
    </submittedName>
</protein>
<gene>
    <name evidence="5" type="primary">hilA</name>
    <name evidence="5" type="ORF">GALL_409790</name>
</gene>
<dbReference type="InterPro" id="IPR016032">
    <property type="entry name" value="Sig_transdc_resp-reg_C-effctor"/>
</dbReference>
<dbReference type="GO" id="GO:0005737">
    <property type="term" value="C:cytoplasm"/>
    <property type="evidence" value="ECO:0007669"/>
    <property type="project" value="TreeGrafter"/>
</dbReference>
<dbReference type="Gene3D" id="3.40.50.300">
    <property type="entry name" value="P-loop containing nucleotide triphosphate hydrolases"/>
    <property type="match status" value="1"/>
</dbReference>
<dbReference type="GO" id="GO:0006355">
    <property type="term" value="P:regulation of DNA-templated transcription"/>
    <property type="evidence" value="ECO:0007669"/>
    <property type="project" value="InterPro"/>
</dbReference>
<dbReference type="Gene3D" id="1.25.40.10">
    <property type="entry name" value="Tetratricopeptide repeat domain"/>
    <property type="match status" value="1"/>
</dbReference>
<keyword evidence="1" id="KW-0547">Nucleotide-binding</keyword>
<dbReference type="InterPro" id="IPR036388">
    <property type="entry name" value="WH-like_DNA-bd_sf"/>
</dbReference>
<dbReference type="AlphaFoldDB" id="A0A1J5Q0U0"/>
<dbReference type="InterPro" id="IPR041664">
    <property type="entry name" value="AAA_16"/>
</dbReference>
<dbReference type="GO" id="GO:0000160">
    <property type="term" value="P:phosphorelay signal transduction system"/>
    <property type="evidence" value="ECO:0007669"/>
    <property type="project" value="InterPro"/>
</dbReference>
<dbReference type="SMART" id="SM00862">
    <property type="entry name" value="Trans_reg_C"/>
    <property type="match status" value="1"/>
</dbReference>
<proteinExistence type="predicted"/>
<organism evidence="5">
    <name type="scientific">mine drainage metagenome</name>
    <dbReference type="NCBI Taxonomy" id="410659"/>
    <lineage>
        <taxon>unclassified sequences</taxon>
        <taxon>metagenomes</taxon>
        <taxon>ecological metagenomes</taxon>
    </lineage>
</organism>
<sequence>MKLTDSEPLCAHFGPFRLDEAQALLERDGQPVEVPPRAFQVLCELARRPGQLVTKDALIDAVWGHHHLNESALKNIVSQLRQALSDDAHEPRIIQTAARRGYRFIAMPARDAVAPADAATLRVTAGALPVTDPTLVGRKAALARLSAAWTAAQRQQRQLVFVLGEAGAGKSTLVERFITVSGAIVAFGQCIEHYGSGEPYMPILEALNTLCRLAGGTALIRTMREVAPTWLLQMPWFVSDEDRRNLQREVAGATQDRMLREFGELIDRMPRDAPVLLVLEDLHWSDHATVQLLGYLAHRRGPAGLMVLGTLRPTELVLEDHPLGSLRQQLRARRLSIEIDLESLSEADIGALLTARFGDEAPEAFVRSLHAHTSGLPLFVVNVIDELRNSGTLVCQSGRWRFPDAAALPVPRDVHALIETQIARLPVEHQRVLGAASVSGVEFLHGPLAEVLGIAAEHLQALLEDATRRVAWLRCTGARSLEGGQISSRYAFAHTMYRQVLYDRLAQAQRLQWHRQWAAALALVYGPAAGEMASEQALHLERGQLFVPAAEQLSIIAARALERGAAFEALAAAQHGLLIGAGQLAKALELELRVLEGVALTRLHVISDPKVAQAFARALDLKAEEAPAWPRALQGAWWVHYARGELGDAHTLTSQMLTLAANGDVGLSLAAHNAMGIVNLLSGDITRARDELESAFGIHARAGMELPPTHYVQDPGVEVASGLALACWVAGEPQRARELARHAAQRAASSRHALSELTALSAQAILHTFASEFDTVYQLTERLYALIRDHGLPPGRSDFAWLHGRALVARGQTEEGLREMREAAHSAEELGMRSGLCGFHYHHAQACLEAGQVARARASVEEGITLAEHLGGHMVLPGLLAQRAEMLAEVGEQNAETTSFREAITSAREKGAAFFELLALAAAQRLHNPAADPARLRELLALYDRDPSPRIAAIRDTTEQA</sequence>
<dbReference type="Pfam" id="PF00486">
    <property type="entry name" value="Trans_reg_C"/>
    <property type="match status" value="1"/>
</dbReference>
<evidence type="ECO:0000259" key="4">
    <source>
        <dbReference type="PROSITE" id="PS51755"/>
    </source>
</evidence>
<comment type="caution">
    <text evidence="5">The sequence shown here is derived from an EMBL/GenBank/DDBJ whole genome shotgun (WGS) entry which is preliminary data.</text>
</comment>
<dbReference type="PROSITE" id="PS51755">
    <property type="entry name" value="OMPR_PHOB"/>
    <property type="match status" value="1"/>
</dbReference>
<dbReference type="InterPro" id="IPR001867">
    <property type="entry name" value="OmpR/PhoB-type_DNA-bd"/>
</dbReference>
<accession>A0A1J5Q0U0</accession>